<proteinExistence type="predicted"/>
<protein>
    <recommendedName>
        <fullName evidence="1">Nitroreductase domain-containing protein</fullName>
    </recommendedName>
</protein>
<dbReference type="InterPro" id="IPR020051">
    <property type="entry name" value="SagB-type_dehydrogenase"/>
</dbReference>
<comment type="caution">
    <text evidence="2">The sequence shown here is derived from an EMBL/GenBank/DDBJ whole genome shotgun (WGS) entry which is preliminary data.</text>
</comment>
<dbReference type="InterPro" id="IPR052544">
    <property type="entry name" value="Bacteriocin_Proc_Enz"/>
</dbReference>
<dbReference type="InterPro" id="IPR029479">
    <property type="entry name" value="Nitroreductase"/>
</dbReference>
<dbReference type="PANTHER" id="PTHR43745">
    <property type="entry name" value="NITROREDUCTASE MJ1384-RELATED"/>
    <property type="match status" value="1"/>
</dbReference>
<gene>
    <name evidence="2" type="ORF">SDC9_42857</name>
</gene>
<dbReference type="NCBIfam" id="TIGR03605">
    <property type="entry name" value="antibiot_sagB"/>
    <property type="match status" value="1"/>
</dbReference>
<dbReference type="AlphaFoldDB" id="A0A644VYW9"/>
<dbReference type="GO" id="GO:0016491">
    <property type="term" value="F:oxidoreductase activity"/>
    <property type="evidence" value="ECO:0007669"/>
    <property type="project" value="InterPro"/>
</dbReference>
<dbReference type="CDD" id="cd02142">
    <property type="entry name" value="McbC_SagB-like_oxidoreductase"/>
    <property type="match status" value="1"/>
</dbReference>
<dbReference type="Gene3D" id="3.40.109.10">
    <property type="entry name" value="NADH Oxidase"/>
    <property type="match status" value="1"/>
</dbReference>
<feature type="domain" description="Nitroreductase" evidence="1">
    <location>
        <begin position="70"/>
        <end position="251"/>
    </location>
</feature>
<reference evidence="2" key="1">
    <citation type="submission" date="2019-08" db="EMBL/GenBank/DDBJ databases">
        <authorList>
            <person name="Kucharzyk K."/>
            <person name="Murdoch R.W."/>
            <person name="Higgins S."/>
            <person name="Loffler F."/>
        </authorList>
    </citation>
    <scope>NUCLEOTIDE SEQUENCE</scope>
</reference>
<sequence>MDDTTAREELRFFLKDTVRRSVDFSRTAQNLGAPPPPVQKPVPGDAARISLPGPEKWTAVGDLSLREAMERRRSVRQFSNRPFSLEELAFLLWATQGVRGESDPVRTYRTVPSAGCRHPFETYLAVFRVEGLEKGLYRYLPLEHALLPLGHPDRLEEETARAALGQKFAGKGAVTFFWTALPWRTEWRYSEASVKVIALDGGHICQNLYLACEAIGAGTCAIAAYDQDAADRLVGADGKDEFVVYMAPAGKKGDFTTP</sequence>
<dbReference type="Pfam" id="PF00881">
    <property type="entry name" value="Nitroreductase"/>
    <property type="match status" value="1"/>
</dbReference>
<evidence type="ECO:0000259" key="1">
    <source>
        <dbReference type="Pfam" id="PF00881"/>
    </source>
</evidence>
<organism evidence="2">
    <name type="scientific">bioreactor metagenome</name>
    <dbReference type="NCBI Taxonomy" id="1076179"/>
    <lineage>
        <taxon>unclassified sequences</taxon>
        <taxon>metagenomes</taxon>
        <taxon>ecological metagenomes</taxon>
    </lineage>
</organism>
<dbReference type="SUPFAM" id="SSF55469">
    <property type="entry name" value="FMN-dependent nitroreductase-like"/>
    <property type="match status" value="1"/>
</dbReference>
<dbReference type="EMBL" id="VSSQ01000520">
    <property type="protein sequence ID" value="MPL96675.1"/>
    <property type="molecule type" value="Genomic_DNA"/>
</dbReference>
<evidence type="ECO:0000313" key="2">
    <source>
        <dbReference type="EMBL" id="MPL96675.1"/>
    </source>
</evidence>
<name>A0A644VYW9_9ZZZZ</name>
<dbReference type="PANTHER" id="PTHR43745:SF2">
    <property type="entry name" value="NITROREDUCTASE MJ1384-RELATED"/>
    <property type="match status" value="1"/>
</dbReference>
<dbReference type="InterPro" id="IPR000415">
    <property type="entry name" value="Nitroreductase-like"/>
</dbReference>
<accession>A0A644VYW9</accession>